<evidence type="ECO:0000256" key="3">
    <source>
        <dbReference type="ARBA" id="ARBA00023157"/>
    </source>
</evidence>
<keyword evidence="7" id="KW-0862">Zinc</keyword>
<evidence type="ECO:0000256" key="6">
    <source>
        <dbReference type="PROSITE-ProRule" id="PRU01355"/>
    </source>
</evidence>
<dbReference type="GeneID" id="108741927"/>
<organism evidence="10 11">
    <name type="scientific">Agrilus planipennis</name>
    <name type="common">Emerald ash borer</name>
    <name type="synonym">Agrilus marcopoli</name>
    <dbReference type="NCBI Taxonomy" id="224129"/>
    <lineage>
        <taxon>Eukaryota</taxon>
        <taxon>Metazoa</taxon>
        <taxon>Ecdysozoa</taxon>
        <taxon>Arthropoda</taxon>
        <taxon>Hexapoda</taxon>
        <taxon>Insecta</taxon>
        <taxon>Pterygota</taxon>
        <taxon>Neoptera</taxon>
        <taxon>Endopterygota</taxon>
        <taxon>Coleoptera</taxon>
        <taxon>Polyphaga</taxon>
        <taxon>Elateriformia</taxon>
        <taxon>Buprestoidea</taxon>
        <taxon>Buprestidae</taxon>
        <taxon>Agrilinae</taxon>
        <taxon>Agrilus</taxon>
    </lineage>
</organism>
<keyword evidence="7" id="KW-0479">Metal-binding</keyword>
<dbReference type="GO" id="GO:0046872">
    <property type="term" value="F:metal ion binding"/>
    <property type="evidence" value="ECO:0007669"/>
    <property type="project" value="UniProtKB-KW"/>
</dbReference>
<dbReference type="GO" id="GO:0006508">
    <property type="term" value="P:proteolysis"/>
    <property type="evidence" value="ECO:0007669"/>
    <property type="project" value="UniProtKB-KW"/>
</dbReference>
<dbReference type="KEGG" id="apln:108741927"/>
<evidence type="ECO:0000256" key="2">
    <source>
        <dbReference type="ARBA" id="ARBA00022729"/>
    </source>
</evidence>
<dbReference type="GO" id="GO:0008241">
    <property type="term" value="F:peptidyl-dipeptidase activity"/>
    <property type="evidence" value="ECO:0007669"/>
    <property type="project" value="InterPro"/>
</dbReference>
<dbReference type="InParanoid" id="A0A1W4XIX4"/>
<feature type="compositionally biased region" description="Basic and acidic residues" evidence="8">
    <location>
        <begin position="363"/>
        <end position="380"/>
    </location>
</feature>
<feature type="compositionally biased region" description="Basic residues" evidence="8">
    <location>
        <begin position="391"/>
        <end position="400"/>
    </location>
</feature>
<protein>
    <recommendedName>
        <fullName evidence="7">Angiotensin-converting enzyme</fullName>
        <ecNumber evidence="7">3.4.-.-</ecNumber>
    </recommendedName>
</protein>
<evidence type="ECO:0000256" key="4">
    <source>
        <dbReference type="ARBA" id="ARBA00023180"/>
    </source>
</evidence>
<dbReference type="EC" id="3.4.-.-" evidence="7"/>
<keyword evidence="9" id="KW-0472">Membrane</keyword>
<keyword evidence="9" id="KW-1133">Transmembrane helix</keyword>
<dbReference type="PROSITE" id="PS52011">
    <property type="entry name" value="PEPTIDASE_M2"/>
    <property type="match status" value="1"/>
</dbReference>
<proteinExistence type="inferred from homology"/>
<comment type="caution">
    <text evidence="6">Lacks conserved residue(s) required for the propagation of feature annotation.</text>
</comment>
<dbReference type="Proteomes" id="UP000192223">
    <property type="component" value="Unplaced"/>
</dbReference>
<dbReference type="GO" id="GO:0008237">
    <property type="term" value="F:metallopeptidase activity"/>
    <property type="evidence" value="ECO:0007669"/>
    <property type="project" value="UniProtKB-KW"/>
</dbReference>
<keyword evidence="7" id="KW-0121">Carboxypeptidase</keyword>
<dbReference type="SUPFAM" id="SSF55486">
    <property type="entry name" value="Metalloproteases ('zincins'), catalytic domain"/>
    <property type="match status" value="1"/>
</dbReference>
<keyword evidence="4 7" id="KW-0325">Glycoprotein</keyword>
<sequence>MYSKLQSLWEEVKPLYTKLHGFVKKRLFNHYKLEDNNGTEIPVYLLGSDFGEDWSDIAEFIVPHAQLYHDVVTEIQHKTIKRIYKLAENMTKSVGLSGLGKGFWRNSTFNSTNCNTVLFVYCSEQFTEISTCSNISWKSYLKAHEVAMEIALNNMDYDSLPRRNLRYSAADEALIGLSSILAVNNLPLYGILEPDALKVKDENYNQRMTALLLTALQVLPRLAYYVAAEKWRTELIQNQNGLVNLGEEWWKKRKEIQGVVGVTNAENDYLRDLYITKNQPYLSKILGIFLQFQLYDYYYKSQIDPEQNLATSIGEDMNFRLFVKERPTRDWLSLVTYYFEISEISSASLLEYFQPLEQYLDNAPEKQEPFTRKPPKKVELTDEDYSETTTRKSKKNKKKEQLKTSSPLPAFEDDLTNYGIATDEDKEKEERKSVSKQKKASKEGSERVSITDEGDVQNDQGKKDGSDGESSDPESKQIQSQGTKYTTDMSQTIGTYIGIVVIVCSVVTISAVLIRQKIRRKRHTNNRRFET</sequence>
<dbReference type="InterPro" id="IPR001548">
    <property type="entry name" value="Peptidase_M2"/>
</dbReference>
<evidence type="ECO:0000256" key="1">
    <source>
        <dbReference type="ARBA" id="ARBA00008139"/>
    </source>
</evidence>
<keyword evidence="7" id="KW-0645">Protease</keyword>
<evidence type="ECO:0000313" key="11">
    <source>
        <dbReference type="RefSeq" id="XP_018332403.1"/>
    </source>
</evidence>
<dbReference type="GO" id="GO:0005886">
    <property type="term" value="C:plasma membrane"/>
    <property type="evidence" value="ECO:0007669"/>
    <property type="project" value="TreeGrafter"/>
</dbReference>
<accession>A0A1W4XIX4</accession>
<evidence type="ECO:0000313" key="10">
    <source>
        <dbReference type="Proteomes" id="UP000192223"/>
    </source>
</evidence>
<name>A0A1W4XIX4_AGRPL</name>
<dbReference type="PANTHER" id="PTHR10514:SF44">
    <property type="entry name" value="ANGIOTENSIN-CONVERTING ENZYME-RELATED"/>
    <property type="match status" value="1"/>
</dbReference>
<dbReference type="AlphaFoldDB" id="A0A1W4XIX4"/>
<dbReference type="GO" id="GO:0005615">
    <property type="term" value="C:extracellular space"/>
    <property type="evidence" value="ECO:0007669"/>
    <property type="project" value="TreeGrafter"/>
</dbReference>
<feature type="transmembrane region" description="Helical" evidence="9">
    <location>
        <begin position="493"/>
        <end position="514"/>
    </location>
</feature>
<gene>
    <name evidence="11" type="primary">LOC108741927</name>
</gene>
<dbReference type="PRINTS" id="PR00791">
    <property type="entry name" value="PEPDIPTASEA"/>
</dbReference>
<feature type="disulfide bond" evidence="5 6">
    <location>
        <begin position="114"/>
        <end position="132"/>
    </location>
</feature>
<feature type="compositionally biased region" description="Basic and acidic residues" evidence="8">
    <location>
        <begin position="423"/>
        <end position="433"/>
    </location>
</feature>
<comment type="similarity">
    <text evidence="1 6 7">Belongs to the peptidase M2 family.</text>
</comment>
<comment type="cofactor">
    <cofactor evidence="7">
        <name>Zn(2+)</name>
        <dbReference type="ChEBI" id="CHEBI:29105"/>
    </cofactor>
    <text evidence="7">Binds 1 zinc ion per subunit.</text>
</comment>
<keyword evidence="10" id="KW-1185">Reference proteome</keyword>
<feature type="compositionally biased region" description="Basic and acidic residues" evidence="8">
    <location>
        <begin position="440"/>
        <end position="450"/>
    </location>
</feature>
<keyword evidence="9" id="KW-0812">Transmembrane</keyword>
<keyword evidence="7" id="KW-0378">Hydrolase</keyword>
<keyword evidence="2" id="KW-0732">Signal</keyword>
<evidence type="ECO:0000256" key="5">
    <source>
        <dbReference type="PIRSR" id="PIRSR601548-4"/>
    </source>
</evidence>
<keyword evidence="7" id="KW-0482">Metalloprotease</keyword>
<dbReference type="GO" id="GO:0004180">
    <property type="term" value="F:carboxypeptidase activity"/>
    <property type="evidence" value="ECO:0007669"/>
    <property type="project" value="UniProtKB-KW"/>
</dbReference>
<evidence type="ECO:0000256" key="8">
    <source>
        <dbReference type="SAM" id="MobiDB-lite"/>
    </source>
</evidence>
<reference evidence="11" key="1">
    <citation type="submission" date="2025-08" db="UniProtKB">
        <authorList>
            <consortium name="RefSeq"/>
        </authorList>
    </citation>
    <scope>IDENTIFICATION</scope>
    <source>
        <tissue evidence="11">Entire body</tissue>
    </source>
</reference>
<evidence type="ECO:0000256" key="7">
    <source>
        <dbReference type="RuleBase" id="RU361144"/>
    </source>
</evidence>
<feature type="region of interest" description="Disordered" evidence="8">
    <location>
        <begin position="363"/>
        <end position="484"/>
    </location>
</feature>
<keyword evidence="3 5" id="KW-1015">Disulfide bond</keyword>
<dbReference type="Pfam" id="PF01401">
    <property type="entry name" value="Peptidase_M2"/>
    <property type="match status" value="1"/>
</dbReference>
<dbReference type="STRING" id="224129.A0A1W4XIX4"/>
<evidence type="ECO:0000256" key="9">
    <source>
        <dbReference type="SAM" id="Phobius"/>
    </source>
</evidence>
<dbReference type="PANTHER" id="PTHR10514">
    <property type="entry name" value="ANGIOTENSIN-CONVERTING ENZYME"/>
    <property type="match status" value="1"/>
</dbReference>
<dbReference type="RefSeq" id="XP_018332403.1">
    <property type="nucleotide sequence ID" value="XM_018476901.1"/>
</dbReference>
<dbReference type="OrthoDB" id="7361988at2759"/>